<comment type="caution">
    <text evidence="3">The sequence shown here is derived from an EMBL/GenBank/DDBJ whole genome shotgun (WGS) entry which is preliminary data.</text>
</comment>
<dbReference type="Proteomes" id="UP000652231">
    <property type="component" value="Unassembled WGS sequence"/>
</dbReference>
<feature type="domain" description="DUF4168" evidence="2">
    <location>
        <begin position="29"/>
        <end position="142"/>
    </location>
</feature>
<reference evidence="3" key="1">
    <citation type="journal article" date="2014" name="Int. J. Syst. Evol. Microbiol.">
        <title>Complete genome sequence of Corynebacterium casei LMG S-19264T (=DSM 44701T), isolated from a smear-ripened cheese.</title>
        <authorList>
            <consortium name="US DOE Joint Genome Institute (JGI-PGF)"/>
            <person name="Walter F."/>
            <person name="Albersmeier A."/>
            <person name="Kalinowski J."/>
            <person name="Ruckert C."/>
        </authorList>
    </citation>
    <scope>NUCLEOTIDE SEQUENCE</scope>
    <source>
        <strain evidence="3">CGMCC 1.12924</strain>
    </source>
</reference>
<dbReference type="RefSeq" id="WP_188441884.1">
    <property type="nucleotide sequence ID" value="NZ_BMGK01000007.1"/>
</dbReference>
<evidence type="ECO:0000313" key="4">
    <source>
        <dbReference type="Proteomes" id="UP000652231"/>
    </source>
</evidence>
<organism evidence="3 4">
    <name type="scientific">Planktosalinus lacus</name>
    <dbReference type="NCBI Taxonomy" id="1526573"/>
    <lineage>
        <taxon>Bacteria</taxon>
        <taxon>Pseudomonadati</taxon>
        <taxon>Bacteroidota</taxon>
        <taxon>Flavobacteriia</taxon>
        <taxon>Flavobacteriales</taxon>
        <taxon>Flavobacteriaceae</taxon>
        <taxon>Planktosalinus</taxon>
    </lineage>
</organism>
<feature type="chain" id="PRO_5035195848" description="DUF4168 domain-containing protein" evidence="1">
    <location>
        <begin position="25"/>
        <end position="149"/>
    </location>
</feature>
<keyword evidence="4" id="KW-1185">Reference proteome</keyword>
<dbReference type="EMBL" id="BMGK01000007">
    <property type="protein sequence ID" value="GGD95435.1"/>
    <property type="molecule type" value="Genomic_DNA"/>
</dbReference>
<proteinExistence type="predicted"/>
<reference evidence="3" key="2">
    <citation type="submission" date="2020-09" db="EMBL/GenBank/DDBJ databases">
        <authorList>
            <person name="Sun Q."/>
            <person name="Zhou Y."/>
        </authorList>
    </citation>
    <scope>NUCLEOTIDE SEQUENCE</scope>
    <source>
        <strain evidence="3">CGMCC 1.12924</strain>
    </source>
</reference>
<evidence type="ECO:0000259" key="2">
    <source>
        <dbReference type="Pfam" id="PF13767"/>
    </source>
</evidence>
<dbReference type="AlphaFoldDB" id="A0A8J2VA56"/>
<name>A0A8J2VA56_9FLAO</name>
<evidence type="ECO:0000256" key="1">
    <source>
        <dbReference type="SAM" id="SignalP"/>
    </source>
</evidence>
<feature type="signal peptide" evidence="1">
    <location>
        <begin position="1"/>
        <end position="24"/>
    </location>
</feature>
<dbReference type="Pfam" id="PF13767">
    <property type="entry name" value="DUF4168"/>
    <property type="match status" value="1"/>
</dbReference>
<accession>A0A8J2VA56</accession>
<protein>
    <recommendedName>
        <fullName evidence="2">DUF4168 domain-containing protein</fullName>
    </recommendedName>
</protein>
<dbReference type="InterPro" id="IPR025433">
    <property type="entry name" value="DUF4168"/>
</dbReference>
<sequence length="149" mass="17203">MKRFVKLSKNIFLAILFVTTGAVAQEKVNDAELSNFANAVMSIQAINQEAQTTMMEVVDKSGFELERFEQMYQAKMQEDTQTLETLTAEETKKFESILERFEAMQAVFQKQMEDAVEKQNISLERFDAIAQLMENDAELQARLQEKMQQ</sequence>
<keyword evidence="1" id="KW-0732">Signal</keyword>
<evidence type="ECO:0000313" key="3">
    <source>
        <dbReference type="EMBL" id="GGD95435.1"/>
    </source>
</evidence>
<gene>
    <name evidence="3" type="ORF">GCM10011312_18900</name>
</gene>